<protein>
    <submittedName>
        <fullName evidence="2">Uncharacterized protein</fullName>
    </submittedName>
</protein>
<feature type="compositionally biased region" description="Polar residues" evidence="1">
    <location>
        <begin position="14"/>
        <end position="40"/>
    </location>
</feature>
<evidence type="ECO:0000313" key="3">
    <source>
        <dbReference type="Proteomes" id="UP000214365"/>
    </source>
</evidence>
<dbReference type="OrthoDB" id="5352132at2759"/>
<feature type="compositionally biased region" description="Polar residues" evidence="1">
    <location>
        <begin position="316"/>
        <end position="355"/>
    </location>
</feature>
<feature type="compositionally biased region" description="Basic residues" evidence="1">
    <location>
        <begin position="189"/>
        <end position="205"/>
    </location>
</feature>
<feature type="compositionally biased region" description="Basic and acidic residues" evidence="1">
    <location>
        <begin position="147"/>
        <end position="188"/>
    </location>
</feature>
<feature type="compositionally biased region" description="Basic and acidic residues" evidence="1">
    <location>
        <begin position="117"/>
        <end position="138"/>
    </location>
</feature>
<feature type="compositionally biased region" description="Low complexity" evidence="1">
    <location>
        <begin position="841"/>
        <end position="853"/>
    </location>
</feature>
<name>A0A1Q5Q9A2_TALAT</name>
<evidence type="ECO:0000313" key="2">
    <source>
        <dbReference type="EMBL" id="OKL60707.1"/>
    </source>
</evidence>
<sequence>MSLAPLSVPEHKSSQPNSNQLGSNNPFRNRTLPSSTSPVSPNFRPERPRSTNPFLDTTEMMSPQSAPAGAVLSPSSDKHPFAGNTAELFENLTLDSKPKERRPAPPRPDKPSSSSRPRQEIRDRERHRDPSRDKRREEDPFDIFADPPKKKESRSSRPRDGRPPRPRRNSESSIMEKPKAIDSEEERRRRERRHREGKSRSKRTPGYRLDVIDKLDVTSIFGTGVFHHDGPFDACNPNRNRKGSRQAPMQAFPKDSKNMALGGSGPINSSLNLELIHGHTSEGYLDYSATAVSRKGDAAFDSAKAEVIHGTESMGLGTSTFLEGTPASRSAIQRRQSETENQPQSNGGIQRTKSLANRFKGINRTGTVRVSSPESMQTSPSSAGPTVGSSRANERNPFFQDYDEAYDTKGVKIEETVISGRLRASSSPRRTGALERNATNGSIGADEIRQNGGGFMNRMKSLRRPRPERPERRLTICLISKLEAFHEDMMGVLSRVGFDVNNLLNTHTATNIIMTTSQNEDIYTSRPAFPVLASTLVPPPLAIWRPQPPAEQRANLTTTWNLEPSLSNAFSSLSRHDHRNENQGSERLLRCGIIIGLSYLREWWEVGDSESDSQLRDLLGDISRRLLASSLRGFSLPPEEQQQQRQQPAGYEATTPTRVFIIHPVHSTTFAPETLFDSLVAIKKSSLDNDEADTTDPISQAQALHLLDQVELLPVHDFASATQAISQVSDALSKIYRSYQEQQLILSNDDDKDDHDRNDDPPTTLLIIEGLDTMTESIIHNSNAMRGSAVLTPALRTLTHLSRTHASFLSVLLVNTIALGPGMPPAAASQPSSTDLAGIASQSPLTTSTSTSTGGLYSVFSRERPMRQKHAGLSQNEPENNEPLPLLNTLLSRTLDQGIDTHLLLQGRRRSQTLVEVIKDRTGDGLGRWCVWK</sequence>
<dbReference type="PANTHER" id="PTHR28307:SF2">
    <property type="entry name" value="PROTEIN PAL1"/>
    <property type="match status" value="1"/>
</dbReference>
<dbReference type="EMBL" id="LFMY01000005">
    <property type="protein sequence ID" value="OKL60707.1"/>
    <property type="molecule type" value="Genomic_DNA"/>
</dbReference>
<comment type="caution">
    <text evidence="2">The sequence shown here is derived from an EMBL/GenBank/DDBJ whole genome shotgun (WGS) entry which is preliminary data.</text>
</comment>
<keyword evidence="3" id="KW-1185">Reference proteome</keyword>
<dbReference type="STRING" id="1441469.A0A1Q5Q9A2"/>
<feature type="region of interest" description="Disordered" evidence="1">
    <location>
        <begin position="443"/>
        <end position="469"/>
    </location>
</feature>
<dbReference type="Pfam" id="PF08316">
    <property type="entry name" value="Pal1"/>
    <property type="match status" value="1"/>
</dbReference>
<dbReference type="Proteomes" id="UP000214365">
    <property type="component" value="Unassembled WGS sequence"/>
</dbReference>
<dbReference type="GeneID" id="31003872"/>
<dbReference type="PANTHER" id="PTHR28307">
    <property type="entry name" value="PROTEIN PAL1"/>
    <property type="match status" value="1"/>
</dbReference>
<feature type="region of interest" description="Disordered" evidence="1">
    <location>
        <begin position="1"/>
        <end position="205"/>
    </location>
</feature>
<dbReference type="RefSeq" id="XP_020120828.1">
    <property type="nucleotide sequence ID" value="XM_020266404.1"/>
</dbReference>
<dbReference type="GO" id="GO:0005737">
    <property type="term" value="C:cytoplasm"/>
    <property type="evidence" value="ECO:0007669"/>
    <property type="project" value="TreeGrafter"/>
</dbReference>
<dbReference type="AlphaFoldDB" id="A0A1Q5Q9A2"/>
<proteinExistence type="predicted"/>
<feature type="compositionally biased region" description="Basic and acidic residues" evidence="1">
    <location>
        <begin position="96"/>
        <end position="110"/>
    </location>
</feature>
<organism evidence="2 3">
    <name type="scientific">Talaromyces atroroseus</name>
    <dbReference type="NCBI Taxonomy" id="1441469"/>
    <lineage>
        <taxon>Eukaryota</taxon>
        <taxon>Fungi</taxon>
        <taxon>Dikarya</taxon>
        <taxon>Ascomycota</taxon>
        <taxon>Pezizomycotina</taxon>
        <taxon>Eurotiomycetes</taxon>
        <taxon>Eurotiomycetidae</taxon>
        <taxon>Eurotiales</taxon>
        <taxon>Trichocomaceae</taxon>
        <taxon>Talaromyces</taxon>
        <taxon>Talaromyces sect. Trachyspermi</taxon>
    </lineage>
</organism>
<feature type="compositionally biased region" description="Polar residues" evidence="1">
    <location>
        <begin position="50"/>
        <end position="65"/>
    </location>
</feature>
<feature type="compositionally biased region" description="Low complexity" evidence="1">
    <location>
        <begin position="371"/>
        <end position="382"/>
    </location>
</feature>
<dbReference type="InterPro" id="IPR013226">
    <property type="entry name" value="Pal1"/>
</dbReference>
<gene>
    <name evidence="2" type="ORF">UA08_04117</name>
</gene>
<feature type="region of interest" description="Disordered" evidence="1">
    <location>
        <begin position="315"/>
        <end position="395"/>
    </location>
</feature>
<accession>A0A1Q5Q9A2</accession>
<reference evidence="2 3" key="1">
    <citation type="submission" date="2015-06" db="EMBL/GenBank/DDBJ databases">
        <title>Talaromyces atroroseus IBT 11181 draft genome.</title>
        <authorList>
            <person name="Rasmussen K.B."/>
            <person name="Rasmussen S."/>
            <person name="Petersen B."/>
            <person name="Sicheritz-Ponten T."/>
            <person name="Mortensen U.H."/>
            <person name="Thrane U."/>
        </authorList>
    </citation>
    <scope>NUCLEOTIDE SEQUENCE [LARGE SCALE GENOMIC DNA]</scope>
    <source>
        <strain evidence="2 3">IBT 11181</strain>
    </source>
</reference>
<evidence type="ECO:0000256" key="1">
    <source>
        <dbReference type="SAM" id="MobiDB-lite"/>
    </source>
</evidence>
<feature type="region of interest" description="Disordered" evidence="1">
    <location>
        <begin position="824"/>
        <end position="856"/>
    </location>
</feature>